<organism evidence="1">
    <name type="scientific">Arundo donax</name>
    <name type="common">Giant reed</name>
    <name type="synonym">Donax arundinaceus</name>
    <dbReference type="NCBI Taxonomy" id="35708"/>
    <lineage>
        <taxon>Eukaryota</taxon>
        <taxon>Viridiplantae</taxon>
        <taxon>Streptophyta</taxon>
        <taxon>Embryophyta</taxon>
        <taxon>Tracheophyta</taxon>
        <taxon>Spermatophyta</taxon>
        <taxon>Magnoliopsida</taxon>
        <taxon>Liliopsida</taxon>
        <taxon>Poales</taxon>
        <taxon>Poaceae</taxon>
        <taxon>PACMAD clade</taxon>
        <taxon>Arundinoideae</taxon>
        <taxon>Arundineae</taxon>
        <taxon>Arundo</taxon>
    </lineage>
</organism>
<reference evidence="1" key="2">
    <citation type="journal article" date="2015" name="Data Brief">
        <title>Shoot transcriptome of the giant reed, Arundo donax.</title>
        <authorList>
            <person name="Barrero R.A."/>
            <person name="Guerrero F.D."/>
            <person name="Moolhuijzen P."/>
            <person name="Goolsby J.A."/>
            <person name="Tidwell J."/>
            <person name="Bellgard S.E."/>
            <person name="Bellgard M.I."/>
        </authorList>
    </citation>
    <scope>NUCLEOTIDE SEQUENCE</scope>
    <source>
        <tissue evidence="1">Shoot tissue taken approximately 20 cm above the soil surface</tissue>
    </source>
</reference>
<dbReference type="EMBL" id="GBRH01279463">
    <property type="protein sequence ID" value="JAD18432.1"/>
    <property type="molecule type" value="Transcribed_RNA"/>
</dbReference>
<name>A0A0A8Y3Q3_ARUDO</name>
<protein>
    <submittedName>
        <fullName evidence="1">Uncharacterized protein</fullName>
    </submittedName>
</protein>
<sequence length="56" mass="6091">MLVHAWGGVEVFGQRFCALPPRPQHDGASNGNLVGLVQRARASKLSIIMQPKIQPI</sequence>
<accession>A0A0A8Y3Q3</accession>
<reference evidence="1" key="1">
    <citation type="submission" date="2014-09" db="EMBL/GenBank/DDBJ databases">
        <authorList>
            <person name="Magalhaes I.L.F."/>
            <person name="Oliveira U."/>
            <person name="Santos F.R."/>
            <person name="Vidigal T.H.D.A."/>
            <person name="Brescovit A.D."/>
            <person name="Santos A.J."/>
        </authorList>
    </citation>
    <scope>NUCLEOTIDE SEQUENCE</scope>
    <source>
        <tissue evidence="1">Shoot tissue taken approximately 20 cm above the soil surface</tissue>
    </source>
</reference>
<dbReference type="AlphaFoldDB" id="A0A0A8Y3Q3"/>
<proteinExistence type="predicted"/>
<evidence type="ECO:0000313" key="1">
    <source>
        <dbReference type="EMBL" id="JAD18432.1"/>
    </source>
</evidence>